<comment type="caution">
    <text evidence="3">The sequence shown here is derived from an EMBL/GenBank/DDBJ whole genome shotgun (WGS) entry which is preliminary data.</text>
</comment>
<evidence type="ECO:0000313" key="3">
    <source>
        <dbReference type="EMBL" id="MFC7235570.1"/>
    </source>
</evidence>
<reference evidence="3 4" key="1">
    <citation type="journal article" date="2019" name="Int. J. Syst. Evol. Microbiol.">
        <title>The Global Catalogue of Microorganisms (GCM) 10K type strain sequencing project: providing services to taxonomists for standard genome sequencing and annotation.</title>
        <authorList>
            <consortium name="The Broad Institute Genomics Platform"/>
            <consortium name="The Broad Institute Genome Sequencing Center for Infectious Disease"/>
            <person name="Wu L."/>
            <person name="Ma J."/>
        </authorList>
    </citation>
    <scope>NUCLEOTIDE SEQUENCE [LARGE SCALE GENOMIC DNA]</scope>
    <source>
        <strain evidence="3 4">DT85</strain>
    </source>
</reference>
<organism evidence="3 4">
    <name type="scientific">Halosegnis marinus</name>
    <dbReference type="NCBI Taxonomy" id="3034023"/>
    <lineage>
        <taxon>Archaea</taxon>
        <taxon>Methanobacteriati</taxon>
        <taxon>Methanobacteriota</taxon>
        <taxon>Stenosarchaea group</taxon>
        <taxon>Halobacteria</taxon>
        <taxon>Halobacteriales</taxon>
        <taxon>Natronomonadaceae</taxon>
        <taxon>Halosegnis</taxon>
    </lineage>
</organism>
<dbReference type="InterPro" id="IPR043717">
    <property type="entry name" value="DUF5658"/>
</dbReference>
<keyword evidence="1" id="KW-1133">Transmembrane helix</keyword>
<dbReference type="AlphaFoldDB" id="A0ABD5ZPZ6"/>
<feature type="domain" description="DUF5658" evidence="2">
    <location>
        <begin position="22"/>
        <end position="108"/>
    </location>
</feature>
<keyword evidence="1" id="KW-0812">Transmembrane</keyword>
<name>A0ABD5ZPZ6_9EURY</name>
<feature type="transmembrane region" description="Helical" evidence="1">
    <location>
        <begin position="87"/>
        <end position="106"/>
    </location>
</feature>
<evidence type="ECO:0000256" key="1">
    <source>
        <dbReference type="SAM" id="Phobius"/>
    </source>
</evidence>
<keyword evidence="4" id="KW-1185">Reference proteome</keyword>
<dbReference type="EMBL" id="JBHTAP010000001">
    <property type="protein sequence ID" value="MFC7235570.1"/>
    <property type="molecule type" value="Genomic_DNA"/>
</dbReference>
<dbReference type="GeneID" id="79267266"/>
<protein>
    <recommendedName>
        <fullName evidence="2">DUF5658 domain-containing protein</fullName>
    </recommendedName>
</protein>
<dbReference type="RefSeq" id="WP_276233705.1">
    <property type="nucleotide sequence ID" value="NZ_CP119802.1"/>
</dbReference>
<sequence>MAARLDATVRRLADRQRRLWLLALASYGLGDLATTLVGLAAGRGAEAGPLAAGLLGRYGLAGIVLLKLGSLAVFALLWRVAPNPGRVAIPLALSVVGVGVTAWNVFVLL</sequence>
<feature type="transmembrane region" description="Helical" evidence="1">
    <location>
        <begin position="20"/>
        <end position="40"/>
    </location>
</feature>
<evidence type="ECO:0000313" key="4">
    <source>
        <dbReference type="Proteomes" id="UP001596398"/>
    </source>
</evidence>
<accession>A0ABD5ZPZ6</accession>
<gene>
    <name evidence="3" type="ORF">ACFQJ4_09620</name>
</gene>
<feature type="transmembrane region" description="Helical" evidence="1">
    <location>
        <begin position="60"/>
        <end position="80"/>
    </location>
</feature>
<proteinExistence type="predicted"/>
<dbReference type="Pfam" id="PF18902">
    <property type="entry name" value="DUF5658"/>
    <property type="match status" value="1"/>
</dbReference>
<keyword evidence="1" id="KW-0472">Membrane</keyword>
<dbReference type="Proteomes" id="UP001596398">
    <property type="component" value="Unassembled WGS sequence"/>
</dbReference>
<evidence type="ECO:0000259" key="2">
    <source>
        <dbReference type="Pfam" id="PF18902"/>
    </source>
</evidence>